<evidence type="ECO:0000313" key="2">
    <source>
        <dbReference type="EMBL" id="KAG2298268.1"/>
    </source>
</evidence>
<keyword evidence="3" id="KW-1185">Reference proteome</keyword>
<dbReference type="PANTHER" id="PTHR47289:SF2">
    <property type="entry name" value="TRANSCRIPTION FACTOR, PUTATIVE (DUF1664)-RELATED"/>
    <property type="match status" value="1"/>
</dbReference>
<protein>
    <submittedName>
        <fullName evidence="2">Uncharacterized protein</fullName>
    </submittedName>
</protein>
<accession>A0A8X7RZ97</accession>
<sequence>MSGEEMMGFDRKDLVVCPQGLANSLIRPPRLHMRQAKSIALKEIRISRLKELELCMLNVGSTKDFKSPIRHEPSLALPSISSVPALEPAPVTPSLRVHESGLTMNFKLCLCLLLIPVNPSCHQLLNGAQQSQGPLQHTQSMSGLKDITESSNSRESFSNGTHPGEAMGNTSSGLFSYSRNVVLELLGHSLLRLIRYNRYKGMELNKIRTDIDTRKTRGEPERLWRRRGPPCSLMELLGKMPRKKRPTAQHCLQHPWLNHGTLNNGDHIEDMNMINH</sequence>
<dbReference type="EMBL" id="JAAMPC010000008">
    <property type="protein sequence ID" value="KAG2298268.1"/>
    <property type="molecule type" value="Genomic_DNA"/>
</dbReference>
<dbReference type="OrthoDB" id="544175at2759"/>
<evidence type="ECO:0000256" key="1">
    <source>
        <dbReference type="SAM" id="MobiDB-lite"/>
    </source>
</evidence>
<dbReference type="AlphaFoldDB" id="A0A8X7RZ97"/>
<reference evidence="2 3" key="1">
    <citation type="submission" date="2020-02" db="EMBL/GenBank/DDBJ databases">
        <authorList>
            <person name="Ma Q."/>
            <person name="Huang Y."/>
            <person name="Song X."/>
            <person name="Pei D."/>
        </authorList>
    </citation>
    <scope>NUCLEOTIDE SEQUENCE [LARGE SCALE GENOMIC DNA]</scope>
    <source>
        <strain evidence="2">Sxm20200214</strain>
        <tissue evidence="2">Leaf</tissue>
    </source>
</reference>
<evidence type="ECO:0000313" key="3">
    <source>
        <dbReference type="Proteomes" id="UP000886595"/>
    </source>
</evidence>
<dbReference type="PANTHER" id="PTHR47289">
    <property type="entry name" value="TRANSCRIPTION FACTOR, PUTATIVE (DUF1664)-RELATED"/>
    <property type="match status" value="1"/>
</dbReference>
<feature type="compositionally biased region" description="Polar residues" evidence="1">
    <location>
        <begin position="132"/>
        <end position="142"/>
    </location>
</feature>
<gene>
    <name evidence="2" type="ORF">Bca52824_034740</name>
</gene>
<dbReference type="Proteomes" id="UP000886595">
    <property type="component" value="Unassembled WGS sequence"/>
</dbReference>
<comment type="caution">
    <text evidence="2">The sequence shown here is derived from an EMBL/GenBank/DDBJ whole genome shotgun (WGS) entry which is preliminary data.</text>
</comment>
<feature type="region of interest" description="Disordered" evidence="1">
    <location>
        <begin position="132"/>
        <end position="165"/>
    </location>
</feature>
<feature type="compositionally biased region" description="Polar residues" evidence="1">
    <location>
        <begin position="149"/>
        <end position="161"/>
    </location>
</feature>
<organism evidence="2 3">
    <name type="scientific">Brassica carinata</name>
    <name type="common">Ethiopian mustard</name>
    <name type="synonym">Abyssinian cabbage</name>
    <dbReference type="NCBI Taxonomy" id="52824"/>
    <lineage>
        <taxon>Eukaryota</taxon>
        <taxon>Viridiplantae</taxon>
        <taxon>Streptophyta</taxon>
        <taxon>Embryophyta</taxon>
        <taxon>Tracheophyta</taxon>
        <taxon>Spermatophyta</taxon>
        <taxon>Magnoliopsida</taxon>
        <taxon>eudicotyledons</taxon>
        <taxon>Gunneridae</taxon>
        <taxon>Pentapetalae</taxon>
        <taxon>rosids</taxon>
        <taxon>malvids</taxon>
        <taxon>Brassicales</taxon>
        <taxon>Brassicaceae</taxon>
        <taxon>Brassiceae</taxon>
        <taxon>Brassica</taxon>
    </lineage>
</organism>
<name>A0A8X7RZ97_BRACI</name>
<proteinExistence type="predicted"/>